<proteinExistence type="predicted"/>
<dbReference type="CDD" id="cd09272">
    <property type="entry name" value="RNase_HI_RT_Ty1"/>
    <property type="match status" value="1"/>
</dbReference>
<reference evidence="1" key="1">
    <citation type="submission" date="2020-06" db="EMBL/GenBank/DDBJ databases">
        <authorList>
            <person name="Li T."/>
            <person name="Hu X."/>
            <person name="Zhang T."/>
            <person name="Song X."/>
            <person name="Zhang H."/>
            <person name="Dai N."/>
            <person name="Sheng W."/>
            <person name="Hou X."/>
            <person name="Wei L."/>
        </authorList>
    </citation>
    <scope>NUCLEOTIDE SEQUENCE</scope>
    <source>
        <strain evidence="1">K16</strain>
        <tissue evidence="1">Leaf</tissue>
    </source>
</reference>
<sequence>VSYANQDLYMWFMHVDSPRSRLRKIISSREDSNASPSANDFGEAMKQVTKLLQLMRVKIPMLAHDPLQDPKTKKTLVVGRVFGGLYVIDNLSFTPIPTSPTVTPLPAALNLHEPPNLPIPSLLSFSTCPVLRSLLDNLSTPLAARFCQPKYALERAMDKELEALETSHTWDFTVLPESKYAIGSGWTLLQMDVNNAFIHGHLDKEMYMLPPEGNSVDDPDKVKQYLDDLFTIKNLGHAKYFLGLELARSSHGTYVSQRNPTVEPIHSTTPIALLRGYCIFLGYSLVSWKTKKQATVSRSSAQGRVSEYGFHRLTKHLDIDCHLVHDHFKRGFILPSHIPSAQQVADLFTKALPAAPFSRLLSKLGMLSHAPA</sequence>
<name>A0AAE2BS90_9LAMI</name>
<keyword evidence="2" id="KW-1185">Reference proteome</keyword>
<comment type="caution">
    <text evidence="1">The sequence shown here is derived from an EMBL/GenBank/DDBJ whole genome shotgun (WGS) entry which is preliminary data.</text>
</comment>
<evidence type="ECO:0000313" key="2">
    <source>
        <dbReference type="Proteomes" id="UP001289374"/>
    </source>
</evidence>
<accession>A0AAE2BS90</accession>
<dbReference type="AlphaFoldDB" id="A0AAE2BS90"/>
<dbReference type="EMBL" id="JACGWL010000009">
    <property type="protein sequence ID" value="KAK4395703.1"/>
    <property type="molecule type" value="Genomic_DNA"/>
</dbReference>
<evidence type="ECO:0000313" key="1">
    <source>
        <dbReference type="EMBL" id="KAK4395703.1"/>
    </source>
</evidence>
<organism evidence="1 2">
    <name type="scientific">Sesamum angolense</name>
    <dbReference type="NCBI Taxonomy" id="2727404"/>
    <lineage>
        <taxon>Eukaryota</taxon>
        <taxon>Viridiplantae</taxon>
        <taxon>Streptophyta</taxon>
        <taxon>Embryophyta</taxon>
        <taxon>Tracheophyta</taxon>
        <taxon>Spermatophyta</taxon>
        <taxon>Magnoliopsida</taxon>
        <taxon>eudicotyledons</taxon>
        <taxon>Gunneridae</taxon>
        <taxon>Pentapetalae</taxon>
        <taxon>asterids</taxon>
        <taxon>lamiids</taxon>
        <taxon>Lamiales</taxon>
        <taxon>Pedaliaceae</taxon>
        <taxon>Sesamum</taxon>
    </lineage>
</organism>
<gene>
    <name evidence="1" type="ORF">Sango_1724600</name>
</gene>
<feature type="non-terminal residue" evidence="1">
    <location>
        <position position="1"/>
    </location>
</feature>
<reference evidence="1" key="2">
    <citation type="journal article" date="2024" name="Plant">
        <title>Genomic evolution and insights into agronomic trait innovations of Sesamum species.</title>
        <authorList>
            <person name="Miao H."/>
            <person name="Wang L."/>
            <person name="Qu L."/>
            <person name="Liu H."/>
            <person name="Sun Y."/>
            <person name="Le M."/>
            <person name="Wang Q."/>
            <person name="Wei S."/>
            <person name="Zheng Y."/>
            <person name="Lin W."/>
            <person name="Duan Y."/>
            <person name="Cao H."/>
            <person name="Xiong S."/>
            <person name="Wang X."/>
            <person name="Wei L."/>
            <person name="Li C."/>
            <person name="Ma Q."/>
            <person name="Ju M."/>
            <person name="Zhao R."/>
            <person name="Li G."/>
            <person name="Mu C."/>
            <person name="Tian Q."/>
            <person name="Mei H."/>
            <person name="Zhang T."/>
            <person name="Gao T."/>
            <person name="Zhang H."/>
        </authorList>
    </citation>
    <scope>NUCLEOTIDE SEQUENCE</scope>
    <source>
        <strain evidence="1">K16</strain>
    </source>
</reference>
<dbReference type="Proteomes" id="UP001289374">
    <property type="component" value="Unassembled WGS sequence"/>
</dbReference>
<protein>
    <submittedName>
        <fullName evidence="1">Copia protein</fullName>
    </submittedName>
</protein>